<organism evidence="1 2">
    <name type="scientific">Algibacter lectus</name>
    <dbReference type="NCBI Taxonomy" id="221126"/>
    <lineage>
        <taxon>Bacteria</taxon>
        <taxon>Pseudomonadati</taxon>
        <taxon>Bacteroidota</taxon>
        <taxon>Flavobacteriia</taxon>
        <taxon>Flavobacteriales</taxon>
        <taxon>Flavobacteriaceae</taxon>
        <taxon>Algibacter</taxon>
    </lineage>
</organism>
<name>A0A090WUF2_9FLAO</name>
<evidence type="ECO:0000313" key="1">
    <source>
        <dbReference type="EMBL" id="GAL79873.1"/>
    </source>
</evidence>
<proteinExistence type="predicted"/>
<accession>A0A090WUF2</accession>
<dbReference type="EMBL" id="BBNU01000008">
    <property type="protein sequence ID" value="GAL79873.1"/>
    <property type="molecule type" value="Genomic_DNA"/>
</dbReference>
<dbReference type="AlphaFoldDB" id="A0A090WUF2"/>
<sequence>MITTKGTPWEGLQTYNCGQWIDIGVEPLAKSLTNLMTKRPETLMEMGGVNGRRLIEKKYSMQAVAKDMLTLYNWILNKTEKPTFIDTL</sequence>
<gene>
    <name evidence="1" type="ORF">JCM19274_2545</name>
</gene>
<evidence type="ECO:0000313" key="2">
    <source>
        <dbReference type="Proteomes" id="UP000029643"/>
    </source>
</evidence>
<reference evidence="1 2" key="1">
    <citation type="journal article" date="2014" name="Genome Announc.">
        <title>Draft Genome Sequences of Marine Flavobacterium Algibacter lectus Strains SS8 and NR4.</title>
        <authorList>
            <person name="Takatani N."/>
            <person name="Nakanishi M."/>
            <person name="Meirelles P."/>
            <person name="Mino S."/>
            <person name="Suda W."/>
            <person name="Oshima K."/>
            <person name="Hattori M."/>
            <person name="Ohkuma M."/>
            <person name="Hosokawa M."/>
            <person name="Miyashita K."/>
            <person name="Thompson F.L."/>
            <person name="Niwa A."/>
            <person name="Sawabe T."/>
            <person name="Sawabe T."/>
        </authorList>
    </citation>
    <scope>NUCLEOTIDE SEQUENCE [LARGE SCALE GENOMIC DNA]</scope>
    <source>
        <strain evidence="2">JCM19274</strain>
    </source>
</reference>
<dbReference type="Proteomes" id="UP000029643">
    <property type="component" value="Unassembled WGS sequence"/>
</dbReference>
<protein>
    <submittedName>
        <fullName evidence="1">Uncharacterized protein</fullName>
    </submittedName>
</protein>
<comment type="caution">
    <text evidence="1">The sequence shown here is derived from an EMBL/GenBank/DDBJ whole genome shotgun (WGS) entry which is preliminary data.</text>
</comment>